<gene>
    <name evidence="1" type="ORF">SsS58_08542</name>
</gene>
<reference evidence="2" key="3">
    <citation type="submission" date="2016-02" db="EMBL/GenBank/DDBJ databases">
        <title>Draft genome of pathogenic Streptomyces sp. in Japan.</title>
        <authorList>
            <person name="Tomihama T."/>
            <person name="Ikenaga M."/>
            <person name="Sakai M."/>
            <person name="Okubo T."/>
            <person name="Ikeda S."/>
        </authorList>
    </citation>
    <scope>NUCLEOTIDE SEQUENCE [LARGE SCALE GENOMIC DNA]</scope>
    <source>
        <strain evidence="2">S58</strain>
    </source>
</reference>
<sequence>MNTDADTVDAVSRLTIHLAGEHETDTSIGLTLIPLLKIPTAIIEFRHPTGARVWWEGWCEAAEMLDRIFPEQVDAGELREPELTINSFVILDDAPRRAKVRARSAAVSPDGIGALSVTVGGLTIACASRAAVECQVRGWREAYDMFARDGGFGLPSADEVAARVRADHARNGAAELATAAEEQRAGRTR</sequence>
<reference evidence="1 2" key="2">
    <citation type="journal article" date="2016" name="Genome Announc.">
        <title>Draft Genome Sequences of Streptomyces scabiei S58, Streptomyces turgidiscabies T45, and Streptomyces acidiscabies a10, the Pathogens of Potato Common Scab, Isolated in Japan.</title>
        <authorList>
            <person name="Tomihama T."/>
            <person name="Nishi Y."/>
            <person name="Sakai M."/>
            <person name="Ikenaga M."/>
            <person name="Okubo T."/>
            <person name="Ikeda S."/>
        </authorList>
    </citation>
    <scope>NUCLEOTIDE SEQUENCE [LARGE SCALE GENOMIC DNA]</scope>
    <source>
        <strain evidence="1 2">S58</strain>
    </source>
</reference>
<evidence type="ECO:0000313" key="1">
    <source>
        <dbReference type="EMBL" id="GAQ68083.1"/>
    </source>
</evidence>
<protein>
    <submittedName>
        <fullName evidence="1">Uncharacterized protein</fullName>
    </submittedName>
</protein>
<dbReference type="AlphaFoldDB" id="A0A100JYL4"/>
<comment type="caution">
    <text evidence="1">The sequence shown here is derived from an EMBL/GenBank/DDBJ whole genome shotgun (WGS) entry which is preliminary data.</text>
</comment>
<organism evidence="1 2">
    <name type="scientific">Streptomyces scabiei</name>
    <dbReference type="NCBI Taxonomy" id="1930"/>
    <lineage>
        <taxon>Bacteria</taxon>
        <taxon>Bacillati</taxon>
        <taxon>Actinomycetota</taxon>
        <taxon>Actinomycetes</taxon>
        <taxon>Kitasatosporales</taxon>
        <taxon>Streptomycetaceae</taxon>
        <taxon>Streptomyces</taxon>
    </lineage>
</organism>
<dbReference type="OrthoDB" id="4148732at2"/>
<name>A0A100JYL4_STRSC</name>
<dbReference type="Proteomes" id="UP000067448">
    <property type="component" value="Unassembled WGS sequence"/>
</dbReference>
<dbReference type="RefSeq" id="WP_059084988.1">
    <property type="nucleotide sequence ID" value="NZ_BCMM01000078.1"/>
</dbReference>
<accession>A0A100JYL4</accession>
<reference evidence="2" key="1">
    <citation type="submission" date="2015-11" db="EMBL/GenBank/DDBJ databases">
        <authorList>
            <consortium name="Cross-ministerial Strategic Innovation Promotion Program (SIP) consortium"/>
            <person name="Tomihama T."/>
            <person name="Ikenaga M."/>
            <person name="Sakai M."/>
            <person name="Okubo T."/>
            <person name="Ikeda S."/>
        </authorList>
    </citation>
    <scope>NUCLEOTIDE SEQUENCE [LARGE SCALE GENOMIC DNA]</scope>
    <source>
        <strain evidence="2">S58</strain>
    </source>
</reference>
<proteinExistence type="predicted"/>
<evidence type="ECO:0000313" key="2">
    <source>
        <dbReference type="Proteomes" id="UP000067448"/>
    </source>
</evidence>
<dbReference type="EMBL" id="BCMM01000078">
    <property type="protein sequence ID" value="GAQ68083.1"/>
    <property type="molecule type" value="Genomic_DNA"/>
</dbReference>